<dbReference type="SMART" id="SM00248">
    <property type="entry name" value="ANK"/>
    <property type="match status" value="2"/>
</dbReference>
<dbReference type="SUPFAM" id="SSF48403">
    <property type="entry name" value="Ankyrin repeat"/>
    <property type="match status" value="1"/>
</dbReference>
<protein>
    <submittedName>
        <fullName evidence="4">Ankyrin repeat protein</fullName>
    </submittedName>
</protein>
<dbReference type="EMBL" id="JACHND010000001">
    <property type="protein sequence ID" value="MBB4702634.1"/>
    <property type="molecule type" value="Genomic_DNA"/>
</dbReference>
<dbReference type="Gene3D" id="1.25.40.20">
    <property type="entry name" value="Ankyrin repeat-containing domain"/>
    <property type="match status" value="1"/>
</dbReference>
<dbReference type="InterPro" id="IPR036770">
    <property type="entry name" value="Ankyrin_rpt-contain_sf"/>
</dbReference>
<organism evidence="4 5">
    <name type="scientific">Sphaerisporangium siamense</name>
    <dbReference type="NCBI Taxonomy" id="795645"/>
    <lineage>
        <taxon>Bacteria</taxon>
        <taxon>Bacillati</taxon>
        <taxon>Actinomycetota</taxon>
        <taxon>Actinomycetes</taxon>
        <taxon>Streptosporangiales</taxon>
        <taxon>Streptosporangiaceae</taxon>
        <taxon>Sphaerisporangium</taxon>
    </lineage>
</organism>
<dbReference type="PROSITE" id="PS50088">
    <property type="entry name" value="ANK_REPEAT"/>
    <property type="match status" value="2"/>
</dbReference>
<feature type="repeat" description="ANK" evidence="3">
    <location>
        <begin position="52"/>
        <end position="84"/>
    </location>
</feature>
<evidence type="ECO:0000313" key="5">
    <source>
        <dbReference type="Proteomes" id="UP000542210"/>
    </source>
</evidence>
<evidence type="ECO:0000256" key="3">
    <source>
        <dbReference type="PROSITE-ProRule" id="PRU00023"/>
    </source>
</evidence>
<dbReference type="InterPro" id="IPR002110">
    <property type="entry name" value="Ankyrin_rpt"/>
</dbReference>
<evidence type="ECO:0000256" key="1">
    <source>
        <dbReference type="ARBA" id="ARBA00022737"/>
    </source>
</evidence>
<evidence type="ECO:0000256" key="2">
    <source>
        <dbReference type="ARBA" id="ARBA00023043"/>
    </source>
</evidence>
<dbReference type="PROSITE" id="PS50297">
    <property type="entry name" value="ANK_REP_REGION"/>
    <property type="match status" value="2"/>
</dbReference>
<keyword evidence="1" id="KW-0677">Repeat</keyword>
<keyword evidence="5" id="KW-1185">Reference proteome</keyword>
<dbReference type="PANTHER" id="PTHR24171">
    <property type="entry name" value="ANKYRIN REPEAT DOMAIN-CONTAINING PROTEIN 39-RELATED"/>
    <property type="match status" value="1"/>
</dbReference>
<sequence length="140" mass="14773">MPENPAGRGDAGPGQDVEELATRLFQMARSGQTDRLCAYVDAGVPANLHNDKGDTLLMLAAYHGHAGTVRALLDRGADPSRANDRGQTPLAGAVFKQLPDVVRALLDAGADPAQGTPSAVETARMFGQEEFLAWFGDDGR</sequence>
<dbReference type="AlphaFoldDB" id="A0A7W7D9V2"/>
<proteinExistence type="predicted"/>
<keyword evidence="2 3" id="KW-0040">ANK repeat</keyword>
<comment type="caution">
    <text evidence="4">The sequence shown here is derived from an EMBL/GenBank/DDBJ whole genome shotgun (WGS) entry which is preliminary data.</text>
</comment>
<dbReference type="Proteomes" id="UP000542210">
    <property type="component" value="Unassembled WGS sequence"/>
</dbReference>
<feature type="repeat" description="ANK" evidence="3">
    <location>
        <begin position="85"/>
        <end position="111"/>
    </location>
</feature>
<gene>
    <name evidence="4" type="ORF">BJ982_004178</name>
</gene>
<name>A0A7W7D9V2_9ACTN</name>
<reference evidence="4 5" key="1">
    <citation type="submission" date="2020-08" db="EMBL/GenBank/DDBJ databases">
        <title>Sequencing the genomes of 1000 actinobacteria strains.</title>
        <authorList>
            <person name="Klenk H.-P."/>
        </authorList>
    </citation>
    <scope>NUCLEOTIDE SEQUENCE [LARGE SCALE GENOMIC DNA]</scope>
    <source>
        <strain evidence="4 5">DSM 45784</strain>
    </source>
</reference>
<dbReference type="Pfam" id="PF12796">
    <property type="entry name" value="Ank_2"/>
    <property type="match status" value="1"/>
</dbReference>
<accession>A0A7W7D9V2</accession>
<evidence type="ECO:0000313" key="4">
    <source>
        <dbReference type="EMBL" id="MBB4702634.1"/>
    </source>
</evidence>